<dbReference type="RefSeq" id="WP_023484982.1">
    <property type="nucleotide sequence ID" value="NZ_CBCRXL010000063.1"/>
</dbReference>
<evidence type="ECO:0000256" key="2">
    <source>
        <dbReference type="ARBA" id="ARBA00022692"/>
    </source>
</evidence>
<dbReference type="AlphaFoldDB" id="A0AAP5N080"/>
<gene>
    <name evidence="7" type="ORF">P7H09_00325</name>
</gene>
<dbReference type="EMBL" id="JARQGV010000004">
    <property type="protein sequence ID" value="MDT2249882.1"/>
    <property type="molecule type" value="Genomic_DNA"/>
</dbReference>
<evidence type="ECO:0000256" key="6">
    <source>
        <dbReference type="SAM" id="Phobius"/>
    </source>
</evidence>
<feature type="transmembrane region" description="Helical" evidence="6">
    <location>
        <begin position="20"/>
        <end position="47"/>
    </location>
</feature>
<name>A0AAP5N080_9BACL</name>
<proteinExistence type="inferred from homology"/>
<evidence type="ECO:0000256" key="5">
    <source>
        <dbReference type="ARBA" id="ARBA00023600"/>
    </source>
</evidence>
<protein>
    <submittedName>
        <fullName evidence="7">Phage holin family protein</fullName>
    </submittedName>
</protein>
<dbReference type="GO" id="GO:0016020">
    <property type="term" value="C:membrane"/>
    <property type="evidence" value="ECO:0007669"/>
    <property type="project" value="UniProtKB-SubCell"/>
</dbReference>
<comment type="similarity">
    <text evidence="5">Belongs to the bacteriophage holin family. Cp-1 holin subfamily.</text>
</comment>
<dbReference type="Pfam" id="PF05105">
    <property type="entry name" value="Phage_holin_4_1"/>
    <property type="match status" value="1"/>
</dbReference>
<evidence type="ECO:0000313" key="7">
    <source>
        <dbReference type="EMBL" id="MDT2249882.1"/>
    </source>
</evidence>
<dbReference type="NCBIfam" id="TIGR01593">
    <property type="entry name" value="holin_tox_secr"/>
    <property type="match status" value="1"/>
</dbReference>
<evidence type="ECO:0000256" key="4">
    <source>
        <dbReference type="ARBA" id="ARBA00023136"/>
    </source>
</evidence>
<reference evidence="7" key="1">
    <citation type="journal article" date="2023" name="J. Vet. Diagn. Invest.">
        <title>Oxytetracycline-resistant Paenibacillus larvae identified in commercial beekeeping operations in Saskatchewan using pooled honey sampling.</title>
        <authorList>
            <person name="Obshta O."/>
            <person name="Zabrodski M.W."/>
            <person name="Soomro T."/>
            <person name="Wilson G."/>
            <person name="Masood F."/>
            <person name="Thebeau J."/>
            <person name="Silva M.C.B."/>
            <person name="Biganski S."/>
            <person name="Kozii I.V."/>
            <person name="Koziy R.V."/>
            <person name="Raza M.F."/>
            <person name="Jose M.S."/>
            <person name="Simko E."/>
            <person name="Wood S.C."/>
        </authorList>
    </citation>
    <scope>NUCLEOTIDE SEQUENCE</scope>
    <source>
        <strain evidence="7">PL001</strain>
    </source>
</reference>
<comment type="subcellular location">
    <subcellularLocation>
        <location evidence="1">Membrane</location>
        <topology evidence="1">Multi-pass membrane protein</topology>
    </subcellularLocation>
</comment>
<accession>A0AAP5N080</accession>
<reference evidence="7" key="2">
    <citation type="submission" date="2023-03" db="EMBL/GenBank/DDBJ databases">
        <authorList>
            <person name="Obshta O."/>
            <person name="Zabrodski M.W."/>
            <person name="Soomro T."/>
            <person name="Wilson G."/>
            <person name="Masood F."/>
            <person name="Thebeau J."/>
            <person name="Bezerra Da Silva M.C."/>
            <person name="Raza F."/>
            <person name="Biganski S."/>
            <person name="Jose M."/>
            <person name="Camilli M."/>
            <person name="Kozii I.V."/>
            <person name="Kozii R.V."/>
            <person name="Simko E."/>
            <person name="Wood S.C."/>
        </authorList>
    </citation>
    <scope>NUCLEOTIDE SEQUENCE</scope>
    <source>
        <strain evidence="7">PL001</strain>
    </source>
</reference>
<organism evidence="7 8">
    <name type="scientific">Paenibacillus larvae</name>
    <dbReference type="NCBI Taxonomy" id="1464"/>
    <lineage>
        <taxon>Bacteria</taxon>
        <taxon>Bacillati</taxon>
        <taxon>Bacillota</taxon>
        <taxon>Bacilli</taxon>
        <taxon>Bacillales</taxon>
        <taxon>Paenibacillaceae</taxon>
        <taxon>Paenibacillus</taxon>
    </lineage>
</organism>
<sequence length="135" mass="14539">MEQLGKWAVAAGGASVSYFFGGWGAALDILLLVVIIDYLTGMVAGFIEGGLKSKVGFVGIARKVGIFVVVVIAHKVDALLGQSHFLRDTAVIFYIVNELLSILENCGRVGVPIPPALREAIQVLKKKSEQKEERK</sequence>
<evidence type="ECO:0000313" key="8">
    <source>
        <dbReference type="Proteomes" id="UP001259239"/>
    </source>
</evidence>
<keyword evidence="2 6" id="KW-0812">Transmembrane</keyword>
<evidence type="ECO:0000256" key="3">
    <source>
        <dbReference type="ARBA" id="ARBA00022989"/>
    </source>
</evidence>
<dbReference type="Proteomes" id="UP001259239">
    <property type="component" value="Unassembled WGS sequence"/>
</dbReference>
<evidence type="ECO:0000256" key="1">
    <source>
        <dbReference type="ARBA" id="ARBA00004141"/>
    </source>
</evidence>
<keyword evidence="4 6" id="KW-0472">Membrane</keyword>
<dbReference type="InterPro" id="IPR006480">
    <property type="entry name" value="Phage_holin_4_1"/>
</dbReference>
<comment type="caution">
    <text evidence="7">The sequence shown here is derived from an EMBL/GenBank/DDBJ whole genome shotgun (WGS) entry which is preliminary data.</text>
</comment>
<keyword evidence="3 6" id="KW-1133">Transmembrane helix</keyword>